<dbReference type="Pfam" id="PF25734">
    <property type="entry name" value="RelB_like_antitoxin"/>
    <property type="match status" value="1"/>
</dbReference>
<accession>A0A6J4QEN8</accession>
<dbReference type="AlphaFoldDB" id="A0A6J4QEN8"/>
<dbReference type="InterPro" id="IPR057930">
    <property type="entry name" value="Antitoxin_put"/>
</dbReference>
<evidence type="ECO:0000313" key="1">
    <source>
        <dbReference type="EMBL" id="CAA9435783.1"/>
    </source>
</evidence>
<sequence length="69" mass="7968">MAQTDPNNEAMKQALKEALAETLHEQRELLHEIFAEVLEDFALTEAIREGRQTERIERAEVFDVLEGRS</sequence>
<name>A0A6J4QEN8_9ACTN</name>
<proteinExistence type="predicted"/>
<protein>
    <submittedName>
        <fullName evidence="1">Uncharacterized protein</fullName>
    </submittedName>
</protein>
<dbReference type="EMBL" id="CADCVB010000135">
    <property type="protein sequence ID" value="CAA9435783.1"/>
    <property type="molecule type" value="Genomic_DNA"/>
</dbReference>
<organism evidence="1">
    <name type="scientific">uncultured Rubrobacteraceae bacterium</name>
    <dbReference type="NCBI Taxonomy" id="349277"/>
    <lineage>
        <taxon>Bacteria</taxon>
        <taxon>Bacillati</taxon>
        <taxon>Actinomycetota</taxon>
        <taxon>Rubrobacteria</taxon>
        <taxon>Rubrobacterales</taxon>
        <taxon>Rubrobacteraceae</taxon>
        <taxon>environmental samples</taxon>
    </lineage>
</organism>
<reference evidence="1" key="1">
    <citation type="submission" date="2020-02" db="EMBL/GenBank/DDBJ databases">
        <authorList>
            <person name="Meier V. D."/>
        </authorList>
    </citation>
    <scope>NUCLEOTIDE SEQUENCE</scope>
    <source>
        <strain evidence="1">AVDCRST_MAG78</strain>
    </source>
</reference>
<gene>
    <name evidence="1" type="ORF">AVDCRST_MAG78-2017</name>
</gene>